<keyword evidence="2" id="KW-1185">Reference proteome</keyword>
<protein>
    <submittedName>
        <fullName evidence="1">Uncharacterized protein</fullName>
    </submittedName>
</protein>
<evidence type="ECO:0000313" key="2">
    <source>
        <dbReference type="Proteomes" id="UP000828390"/>
    </source>
</evidence>
<accession>A0A9D4RQW2</accession>
<name>A0A9D4RQW2_DREPO</name>
<reference evidence="1" key="1">
    <citation type="journal article" date="2019" name="bioRxiv">
        <title>The Genome of the Zebra Mussel, Dreissena polymorpha: A Resource for Invasive Species Research.</title>
        <authorList>
            <person name="McCartney M.A."/>
            <person name="Auch B."/>
            <person name="Kono T."/>
            <person name="Mallez S."/>
            <person name="Zhang Y."/>
            <person name="Obille A."/>
            <person name="Becker A."/>
            <person name="Abrahante J.E."/>
            <person name="Garbe J."/>
            <person name="Badalamenti J.P."/>
            <person name="Herman A."/>
            <person name="Mangelson H."/>
            <person name="Liachko I."/>
            <person name="Sullivan S."/>
            <person name="Sone E.D."/>
            <person name="Koren S."/>
            <person name="Silverstein K.A.T."/>
            <person name="Beckman K.B."/>
            <person name="Gohl D.M."/>
        </authorList>
    </citation>
    <scope>NUCLEOTIDE SEQUENCE</scope>
    <source>
        <strain evidence="1">Duluth1</strain>
        <tissue evidence="1">Whole animal</tissue>
    </source>
</reference>
<dbReference type="Proteomes" id="UP000828390">
    <property type="component" value="Unassembled WGS sequence"/>
</dbReference>
<gene>
    <name evidence="1" type="ORF">DPMN_038973</name>
</gene>
<proteinExistence type="predicted"/>
<sequence length="101" mass="11997">MMNEGHRTILRLPKIRQALIARPEPFRWYSIRRMELEFLSLIDMNRAVVCMDENGVFDETDFIQQALQRRMDDILREVCLRIIMEGGRVNNVDDVCIIMLV</sequence>
<reference evidence="1" key="2">
    <citation type="submission" date="2020-11" db="EMBL/GenBank/DDBJ databases">
        <authorList>
            <person name="McCartney M.A."/>
            <person name="Auch B."/>
            <person name="Kono T."/>
            <person name="Mallez S."/>
            <person name="Becker A."/>
            <person name="Gohl D.M."/>
            <person name="Silverstein K.A.T."/>
            <person name="Koren S."/>
            <person name="Bechman K.B."/>
            <person name="Herman A."/>
            <person name="Abrahante J.E."/>
            <person name="Garbe J."/>
        </authorList>
    </citation>
    <scope>NUCLEOTIDE SEQUENCE</scope>
    <source>
        <strain evidence="1">Duluth1</strain>
        <tissue evidence="1">Whole animal</tissue>
    </source>
</reference>
<organism evidence="1 2">
    <name type="scientific">Dreissena polymorpha</name>
    <name type="common">Zebra mussel</name>
    <name type="synonym">Mytilus polymorpha</name>
    <dbReference type="NCBI Taxonomy" id="45954"/>
    <lineage>
        <taxon>Eukaryota</taxon>
        <taxon>Metazoa</taxon>
        <taxon>Spiralia</taxon>
        <taxon>Lophotrochozoa</taxon>
        <taxon>Mollusca</taxon>
        <taxon>Bivalvia</taxon>
        <taxon>Autobranchia</taxon>
        <taxon>Heteroconchia</taxon>
        <taxon>Euheterodonta</taxon>
        <taxon>Imparidentia</taxon>
        <taxon>Neoheterodontei</taxon>
        <taxon>Myida</taxon>
        <taxon>Dreissenoidea</taxon>
        <taxon>Dreissenidae</taxon>
        <taxon>Dreissena</taxon>
    </lineage>
</organism>
<evidence type="ECO:0000313" key="1">
    <source>
        <dbReference type="EMBL" id="KAH3875698.1"/>
    </source>
</evidence>
<dbReference type="AlphaFoldDB" id="A0A9D4RQW2"/>
<comment type="caution">
    <text evidence="1">The sequence shown here is derived from an EMBL/GenBank/DDBJ whole genome shotgun (WGS) entry which is preliminary data.</text>
</comment>
<dbReference type="EMBL" id="JAIWYP010000002">
    <property type="protein sequence ID" value="KAH3875698.1"/>
    <property type="molecule type" value="Genomic_DNA"/>
</dbReference>